<dbReference type="GO" id="GO:0003677">
    <property type="term" value="F:DNA binding"/>
    <property type="evidence" value="ECO:0007669"/>
    <property type="project" value="UniProtKB-KW"/>
</dbReference>
<dbReference type="Pfam" id="PF03466">
    <property type="entry name" value="LysR_substrate"/>
    <property type="match status" value="1"/>
</dbReference>
<dbReference type="GO" id="GO:0003700">
    <property type="term" value="F:DNA-binding transcription factor activity"/>
    <property type="evidence" value="ECO:0007669"/>
    <property type="project" value="InterPro"/>
</dbReference>
<dbReference type="FunFam" id="1.10.10.10:FF:000001">
    <property type="entry name" value="LysR family transcriptional regulator"/>
    <property type="match status" value="1"/>
</dbReference>
<evidence type="ECO:0000313" key="8">
    <source>
        <dbReference type="EMBL" id="SIS43901.1"/>
    </source>
</evidence>
<evidence type="ECO:0000256" key="5">
    <source>
        <dbReference type="ARBA" id="ARBA00023163"/>
    </source>
</evidence>
<evidence type="ECO:0000256" key="3">
    <source>
        <dbReference type="ARBA" id="ARBA00023125"/>
    </source>
</evidence>
<dbReference type="Pfam" id="PF00126">
    <property type="entry name" value="HTH_1"/>
    <property type="match status" value="1"/>
</dbReference>
<dbReference type="AlphaFoldDB" id="A0A1N7J3V8"/>
<dbReference type="PANTHER" id="PTHR30346">
    <property type="entry name" value="TRANSCRIPTIONAL DUAL REGULATOR HCAR-RELATED"/>
    <property type="match status" value="1"/>
</dbReference>
<protein>
    <recommendedName>
        <fullName evidence="6">Probable hydrogen peroxide-inducible genes activator</fullName>
    </recommendedName>
</protein>
<name>A0A1N7J3V8_9CORY</name>
<keyword evidence="4" id="KW-0010">Activator</keyword>
<dbReference type="RefSeq" id="WP_076598862.1">
    <property type="nucleotide sequence ID" value="NZ_CP046976.1"/>
</dbReference>
<sequence length="313" mass="33652">MSNKEYRPTLAQIRTFVTIAERRHFGTAANQLQISQPSLSQALVALESGLGIQLIERSTRKVIVTPVGERLLPYAQATLEAADSFVQHSRGAQGVLTGQLTLGIIPTIAPYLLPELLRAAQERYPDLEPKIVEETTPALMDQLRNGQLDAALIAFPTGTTGLDEIPLYTEDFAIAVAEGHPMAGRDDVTLSELDALDMLLMDDGHCLRDQIMDLCRNANLDVAGMTESVTRASSLTTIIQLVAAGYGGTLLPISAVSVECARPNVAVAHFADSVTASRHVGLVHRSSSTRADEFAALGELITEAFHATVDKRA</sequence>
<keyword evidence="2" id="KW-0805">Transcription regulation</keyword>
<organism evidence="8 9">
    <name type="scientific">Corynebacterium appendicis CIP 107643</name>
    <dbReference type="NCBI Taxonomy" id="1161099"/>
    <lineage>
        <taxon>Bacteria</taxon>
        <taxon>Bacillati</taxon>
        <taxon>Actinomycetota</taxon>
        <taxon>Actinomycetes</taxon>
        <taxon>Mycobacteriales</taxon>
        <taxon>Corynebacteriaceae</taxon>
        <taxon>Corynebacterium</taxon>
    </lineage>
</organism>
<keyword evidence="5" id="KW-0804">Transcription</keyword>
<evidence type="ECO:0000256" key="2">
    <source>
        <dbReference type="ARBA" id="ARBA00023015"/>
    </source>
</evidence>
<keyword evidence="9" id="KW-1185">Reference proteome</keyword>
<accession>A0A1N7J3V8</accession>
<proteinExistence type="inferred from homology"/>
<comment type="similarity">
    <text evidence="1">Belongs to the LysR transcriptional regulatory family.</text>
</comment>
<dbReference type="InterPro" id="IPR036388">
    <property type="entry name" value="WH-like_DNA-bd_sf"/>
</dbReference>
<gene>
    <name evidence="8" type="ORF">SAMN05444817_103266</name>
</gene>
<dbReference type="EMBL" id="FTOF01000003">
    <property type="protein sequence ID" value="SIS43901.1"/>
    <property type="molecule type" value="Genomic_DNA"/>
</dbReference>
<dbReference type="InterPro" id="IPR000847">
    <property type="entry name" value="LysR_HTH_N"/>
</dbReference>
<evidence type="ECO:0000256" key="1">
    <source>
        <dbReference type="ARBA" id="ARBA00009437"/>
    </source>
</evidence>
<dbReference type="InterPro" id="IPR005119">
    <property type="entry name" value="LysR_subst-bd"/>
</dbReference>
<dbReference type="Gene3D" id="3.40.190.10">
    <property type="entry name" value="Periplasmic binding protein-like II"/>
    <property type="match status" value="2"/>
</dbReference>
<dbReference type="InterPro" id="IPR036390">
    <property type="entry name" value="WH_DNA-bd_sf"/>
</dbReference>
<evidence type="ECO:0000259" key="7">
    <source>
        <dbReference type="PROSITE" id="PS50931"/>
    </source>
</evidence>
<dbReference type="PANTHER" id="PTHR30346:SF26">
    <property type="entry name" value="HYDROGEN PEROXIDE-INDUCIBLE GENES ACTIVATOR"/>
    <property type="match status" value="1"/>
</dbReference>
<dbReference type="CDD" id="cd08411">
    <property type="entry name" value="PBP2_OxyR"/>
    <property type="match status" value="1"/>
</dbReference>
<dbReference type="OrthoDB" id="9775392at2"/>
<evidence type="ECO:0000313" key="9">
    <source>
        <dbReference type="Proteomes" id="UP000186292"/>
    </source>
</evidence>
<dbReference type="SUPFAM" id="SSF46785">
    <property type="entry name" value="Winged helix' DNA-binding domain"/>
    <property type="match status" value="1"/>
</dbReference>
<dbReference type="STRING" id="1161099.SAMN05444817_103266"/>
<reference evidence="9" key="1">
    <citation type="submission" date="2017-01" db="EMBL/GenBank/DDBJ databases">
        <authorList>
            <person name="Varghese N."/>
            <person name="Submissions S."/>
        </authorList>
    </citation>
    <scope>NUCLEOTIDE SEQUENCE [LARGE SCALE GENOMIC DNA]</scope>
    <source>
        <strain evidence="9">DSM 44531</strain>
    </source>
</reference>
<evidence type="ECO:0000256" key="6">
    <source>
        <dbReference type="ARBA" id="ARBA00040885"/>
    </source>
</evidence>
<dbReference type="SUPFAM" id="SSF53850">
    <property type="entry name" value="Periplasmic binding protein-like II"/>
    <property type="match status" value="1"/>
</dbReference>
<feature type="domain" description="HTH lysR-type" evidence="7">
    <location>
        <begin position="8"/>
        <end position="65"/>
    </location>
</feature>
<dbReference type="Proteomes" id="UP000186292">
    <property type="component" value="Unassembled WGS sequence"/>
</dbReference>
<evidence type="ECO:0000256" key="4">
    <source>
        <dbReference type="ARBA" id="ARBA00023159"/>
    </source>
</evidence>
<dbReference type="Gene3D" id="1.10.10.10">
    <property type="entry name" value="Winged helix-like DNA-binding domain superfamily/Winged helix DNA-binding domain"/>
    <property type="match status" value="1"/>
</dbReference>
<dbReference type="GO" id="GO:0032993">
    <property type="term" value="C:protein-DNA complex"/>
    <property type="evidence" value="ECO:0007669"/>
    <property type="project" value="TreeGrafter"/>
</dbReference>
<keyword evidence="3" id="KW-0238">DNA-binding</keyword>
<dbReference type="PRINTS" id="PR00039">
    <property type="entry name" value="HTHLYSR"/>
</dbReference>
<dbReference type="PROSITE" id="PS50931">
    <property type="entry name" value="HTH_LYSR"/>
    <property type="match status" value="1"/>
</dbReference>